<dbReference type="InterPro" id="IPR056884">
    <property type="entry name" value="NPHP3-like_N"/>
</dbReference>
<dbReference type="EMBL" id="JAGMVJ010000001">
    <property type="protein sequence ID" value="KAH7095666.1"/>
    <property type="molecule type" value="Genomic_DNA"/>
</dbReference>
<comment type="caution">
    <text evidence="3">The sequence shown here is derived from an EMBL/GenBank/DDBJ whole genome shotgun (WGS) entry which is preliminary data.</text>
</comment>
<dbReference type="PANTHER" id="PTHR40619">
    <property type="entry name" value="FUNGAL STAND N-TERMINAL GOODBYE DOMAIN-CONTAINING PROTEIN"/>
    <property type="match status" value="1"/>
</dbReference>
<proteinExistence type="predicted"/>
<name>A0A8K0RLQ7_9PLEO</name>
<dbReference type="AlphaFoldDB" id="A0A8K0RLQ7"/>
<evidence type="ECO:0000259" key="2">
    <source>
        <dbReference type="Pfam" id="PF24883"/>
    </source>
</evidence>
<gene>
    <name evidence="3" type="ORF">FB567DRAFT_35608</name>
</gene>
<feature type="domain" description="Nephrocystin 3-like N-terminal" evidence="2">
    <location>
        <begin position="403"/>
        <end position="583"/>
    </location>
</feature>
<dbReference type="OrthoDB" id="3730111at2759"/>
<dbReference type="PANTHER" id="PTHR40619:SF3">
    <property type="entry name" value="FUNGAL STAND N-TERMINAL GOODBYE DOMAIN-CONTAINING PROTEIN"/>
    <property type="match status" value="1"/>
</dbReference>
<dbReference type="Proteomes" id="UP000813461">
    <property type="component" value="Unassembled WGS sequence"/>
</dbReference>
<dbReference type="Pfam" id="PF24883">
    <property type="entry name" value="NPHP3_N"/>
    <property type="match status" value="1"/>
</dbReference>
<evidence type="ECO:0000313" key="3">
    <source>
        <dbReference type="EMBL" id="KAH7095666.1"/>
    </source>
</evidence>
<evidence type="ECO:0000256" key="1">
    <source>
        <dbReference type="ARBA" id="ARBA00022737"/>
    </source>
</evidence>
<keyword evidence="4" id="KW-1185">Reference proteome</keyword>
<reference evidence="3" key="1">
    <citation type="journal article" date="2021" name="Nat. Commun.">
        <title>Genetic determinants of endophytism in the Arabidopsis root mycobiome.</title>
        <authorList>
            <person name="Mesny F."/>
            <person name="Miyauchi S."/>
            <person name="Thiergart T."/>
            <person name="Pickel B."/>
            <person name="Atanasova L."/>
            <person name="Karlsson M."/>
            <person name="Huettel B."/>
            <person name="Barry K.W."/>
            <person name="Haridas S."/>
            <person name="Chen C."/>
            <person name="Bauer D."/>
            <person name="Andreopoulos W."/>
            <person name="Pangilinan J."/>
            <person name="LaButti K."/>
            <person name="Riley R."/>
            <person name="Lipzen A."/>
            <person name="Clum A."/>
            <person name="Drula E."/>
            <person name="Henrissat B."/>
            <person name="Kohler A."/>
            <person name="Grigoriev I.V."/>
            <person name="Martin F.M."/>
            <person name="Hacquard S."/>
        </authorList>
    </citation>
    <scope>NUCLEOTIDE SEQUENCE</scope>
    <source>
        <strain evidence="3">MPI-SDFR-AT-0120</strain>
    </source>
</reference>
<keyword evidence="1" id="KW-0677">Repeat</keyword>
<sequence length="612" mass="68641">MSFQSSEKMSVAIVREREDDFQPRPPRRTTTNLSVDFIESSISLSEDSRYVAEIDRFVSAEEAELYEDKTLAIWKEASLELQKLETAVQQLREKTRTKHSSHEVATSAFTWKQAVAEVNTATESYKNSAFVRICDKSGMFEQWLSLLPNDSYSAVISGAFVMGVQAARSLSGLSKSIYEALGSVPDVLDHAGTYIDIYKAHRSPALVSKTASLCRAILTTLRLVIEFITKGSLKRFTGAMLKGSHYQESLKESIEDMKLQALRVREEAGVCMQRDMANLNHKIDTRARQEQLSHALTKEELSLQIDAVPEATAQLVLTHLLRSLQSVPGYNIRTGGPPHTAGLLSLLRSEDTSPQPSSKADPAVTIESLSAVLDFDPDVLQADMDYCLTLGFRESPDFQDRAAWVMKASQTSKFLASDTGSKLLVVNGNHDAMEFISPLSYVCAKLADFMSVSEEIICLTYFCSRHTHEWREPRANAQGLLAHFIGHLLPQLKSRKRKRFEPDLSSLSIEDQSSLGDDDLAATWRVFEAIIRQLPRGTVVVCFIDALTVFENTTRRQDTNLFMKKLSRLIRKAKKVDLRCMVTYPGRSNYSAMWGIDFDGRCADKLEVPEYI</sequence>
<organism evidence="3 4">
    <name type="scientific">Paraphoma chrysanthemicola</name>
    <dbReference type="NCBI Taxonomy" id="798071"/>
    <lineage>
        <taxon>Eukaryota</taxon>
        <taxon>Fungi</taxon>
        <taxon>Dikarya</taxon>
        <taxon>Ascomycota</taxon>
        <taxon>Pezizomycotina</taxon>
        <taxon>Dothideomycetes</taxon>
        <taxon>Pleosporomycetidae</taxon>
        <taxon>Pleosporales</taxon>
        <taxon>Pleosporineae</taxon>
        <taxon>Phaeosphaeriaceae</taxon>
        <taxon>Paraphoma</taxon>
    </lineage>
</organism>
<accession>A0A8K0RLQ7</accession>
<evidence type="ECO:0000313" key="4">
    <source>
        <dbReference type="Proteomes" id="UP000813461"/>
    </source>
</evidence>
<protein>
    <recommendedName>
        <fullName evidence="2">Nephrocystin 3-like N-terminal domain-containing protein</fullName>
    </recommendedName>
</protein>